<keyword evidence="1" id="KW-0472">Membrane</keyword>
<keyword evidence="1" id="KW-0812">Transmembrane</keyword>
<proteinExistence type="predicted"/>
<evidence type="ECO:0000313" key="2">
    <source>
        <dbReference type="EMBL" id="QHT77050.1"/>
    </source>
</evidence>
<accession>A0A6C0H9L1</accession>
<feature type="transmembrane region" description="Helical" evidence="1">
    <location>
        <begin position="47"/>
        <end position="65"/>
    </location>
</feature>
<dbReference type="EMBL" id="MN739916">
    <property type="protein sequence ID" value="QHT77050.1"/>
    <property type="molecule type" value="Genomic_DNA"/>
</dbReference>
<reference evidence="2" key="1">
    <citation type="journal article" date="2020" name="Nature">
        <title>Giant virus diversity and host interactions through global metagenomics.</title>
        <authorList>
            <person name="Schulz F."/>
            <person name="Roux S."/>
            <person name="Paez-Espino D."/>
            <person name="Jungbluth S."/>
            <person name="Walsh D.A."/>
            <person name="Denef V.J."/>
            <person name="McMahon K.D."/>
            <person name="Konstantinidis K.T."/>
            <person name="Eloe-Fadrosh E.A."/>
            <person name="Kyrpides N.C."/>
            <person name="Woyke T."/>
        </authorList>
    </citation>
    <scope>NUCLEOTIDE SEQUENCE</scope>
    <source>
        <strain evidence="2">GVMAG-M-3300023179-86</strain>
    </source>
</reference>
<name>A0A6C0H9L1_9ZZZZ</name>
<sequence length="84" mass="10388">MKTIQTIMRDISHIQKLYKKYYSEKSDVWTGILMGGCFGYMMENEYYTHLPFIIIPLPYVGFHLYKNKHFLWNEFKKNKFVFWF</sequence>
<organism evidence="2">
    <name type="scientific">viral metagenome</name>
    <dbReference type="NCBI Taxonomy" id="1070528"/>
    <lineage>
        <taxon>unclassified sequences</taxon>
        <taxon>metagenomes</taxon>
        <taxon>organismal metagenomes</taxon>
    </lineage>
</organism>
<protein>
    <submittedName>
        <fullName evidence="2">Uncharacterized protein</fullName>
    </submittedName>
</protein>
<dbReference type="AlphaFoldDB" id="A0A6C0H9L1"/>
<keyword evidence="1" id="KW-1133">Transmembrane helix</keyword>
<evidence type="ECO:0000256" key="1">
    <source>
        <dbReference type="SAM" id="Phobius"/>
    </source>
</evidence>